<accession>A0A382R9G6</accession>
<dbReference type="AlphaFoldDB" id="A0A382R9G6"/>
<protein>
    <recommendedName>
        <fullName evidence="2">Methyltransferase domain-containing protein</fullName>
    </recommendedName>
</protein>
<organism evidence="1">
    <name type="scientific">marine metagenome</name>
    <dbReference type="NCBI Taxonomy" id="408172"/>
    <lineage>
        <taxon>unclassified sequences</taxon>
        <taxon>metagenomes</taxon>
        <taxon>ecological metagenomes</taxon>
    </lineage>
</organism>
<evidence type="ECO:0000313" key="1">
    <source>
        <dbReference type="EMBL" id="SVC94339.1"/>
    </source>
</evidence>
<sequence>MAEQEYWKKFLGIEVFKIDHYFKSFLYSLFKIRLPKLRCQKDYWADRGRFYMNDIFSSGYLERETFFQDMLVEELRDLEFKSLFEAGCGFGWNIKRVKDDFSPMRVGGVDFSLPQLGNLKRKYMSSD</sequence>
<feature type="non-terminal residue" evidence="1">
    <location>
        <position position="127"/>
    </location>
</feature>
<dbReference type="SUPFAM" id="SSF53335">
    <property type="entry name" value="S-adenosyl-L-methionine-dependent methyltransferases"/>
    <property type="match status" value="1"/>
</dbReference>
<dbReference type="InterPro" id="IPR029063">
    <property type="entry name" value="SAM-dependent_MTases_sf"/>
</dbReference>
<evidence type="ECO:0008006" key="2">
    <source>
        <dbReference type="Google" id="ProtNLM"/>
    </source>
</evidence>
<name>A0A382R9G6_9ZZZZ</name>
<gene>
    <name evidence="1" type="ORF">METZ01_LOCUS347193</name>
</gene>
<dbReference type="EMBL" id="UINC01120082">
    <property type="protein sequence ID" value="SVC94339.1"/>
    <property type="molecule type" value="Genomic_DNA"/>
</dbReference>
<proteinExistence type="predicted"/>
<reference evidence="1" key="1">
    <citation type="submission" date="2018-05" db="EMBL/GenBank/DDBJ databases">
        <authorList>
            <person name="Lanie J.A."/>
            <person name="Ng W.-L."/>
            <person name="Kazmierczak K.M."/>
            <person name="Andrzejewski T.M."/>
            <person name="Davidsen T.M."/>
            <person name="Wayne K.J."/>
            <person name="Tettelin H."/>
            <person name="Glass J.I."/>
            <person name="Rusch D."/>
            <person name="Podicherti R."/>
            <person name="Tsui H.-C.T."/>
            <person name="Winkler M.E."/>
        </authorList>
    </citation>
    <scope>NUCLEOTIDE SEQUENCE</scope>
</reference>